<dbReference type="RefSeq" id="WP_344080115.1">
    <property type="nucleotide sequence ID" value="NZ_BAAALS010000009.1"/>
</dbReference>
<dbReference type="PRINTS" id="PR00598">
    <property type="entry name" value="HTHMARR"/>
</dbReference>
<name>A0ABN2KBF9_9ACTN</name>
<dbReference type="InterPro" id="IPR000835">
    <property type="entry name" value="HTH_MarR-typ"/>
</dbReference>
<keyword evidence="1" id="KW-0805">Transcription regulation</keyword>
<dbReference type="PROSITE" id="PS01117">
    <property type="entry name" value="HTH_MARR_1"/>
    <property type="match status" value="1"/>
</dbReference>
<dbReference type="InterPro" id="IPR023187">
    <property type="entry name" value="Tscrpt_reg_MarR-type_CS"/>
</dbReference>
<keyword evidence="2" id="KW-0238">DNA-binding</keyword>
<dbReference type="InterPro" id="IPR039422">
    <property type="entry name" value="MarR/SlyA-like"/>
</dbReference>
<evidence type="ECO:0000256" key="1">
    <source>
        <dbReference type="ARBA" id="ARBA00023015"/>
    </source>
</evidence>
<dbReference type="Pfam" id="PF01047">
    <property type="entry name" value="MarR"/>
    <property type="match status" value="1"/>
</dbReference>
<evidence type="ECO:0000259" key="4">
    <source>
        <dbReference type="PROSITE" id="PS50995"/>
    </source>
</evidence>
<comment type="caution">
    <text evidence="5">The sequence shown here is derived from an EMBL/GenBank/DDBJ whole genome shotgun (WGS) entry which is preliminary data.</text>
</comment>
<protein>
    <recommendedName>
        <fullName evidence="4">HTH marR-type domain-containing protein</fullName>
    </recommendedName>
</protein>
<reference evidence="5 6" key="1">
    <citation type="journal article" date="2019" name="Int. J. Syst. Evol. Microbiol.">
        <title>The Global Catalogue of Microorganisms (GCM) 10K type strain sequencing project: providing services to taxonomists for standard genome sequencing and annotation.</title>
        <authorList>
            <consortium name="The Broad Institute Genomics Platform"/>
            <consortium name="The Broad Institute Genome Sequencing Center for Infectious Disease"/>
            <person name="Wu L."/>
            <person name="Ma J."/>
        </authorList>
    </citation>
    <scope>NUCLEOTIDE SEQUENCE [LARGE SCALE GENOMIC DNA]</scope>
    <source>
        <strain evidence="5 6">JCM 13249</strain>
    </source>
</reference>
<keyword evidence="3" id="KW-0804">Transcription</keyword>
<dbReference type="PROSITE" id="PS50995">
    <property type="entry name" value="HTH_MARR_2"/>
    <property type="match status" value="1"/>
</dbReference>
<dbReference type="InterPro" id="IPR036388">
    <property type="entry name" value="WH-like_DNA-bd_sf"/>
</dbReference>
<evidence type="ECO:0000256" key="3">
    <source>
        <dbReference type="ARBA" id="ARBA00023163"/>
    </source>
</evidence>
<dbReference type="InterPro" id="IPR036390">
    <property type="entry name" value="WH_DNA-bd_sf"/>
</dbReference>
<sequence length="182" mass="20279">MTETGILARMEGSEERGREPCAARYGPISHVVFRIAKCHRALAGALLRDVGLHPGQELLMMFLWDSGPQRQADLAAEFNTDSASMTRTVQRLERAGYVRRVPDPEDGRATRVEPTPASLVLREKVERLWADLEAWTVGDMSGADRVAVLAALQRIEDNLNAAPCRRSADQQVEPDRQQHGQH</sequence>
<dbReference type="SUPFAM" id="SSF46785">
    <property type="entry name" value="Winged helix' DNA-binding domain"/>
    <property type="match status" value="1"/>
</dbReference>
<dbReference type="SMART" id="SM00347">
    <property type="entry name" value="HTH_MARR"/>
    <property type="match status" value="1"/>
</dbReference>
<evidence type="ECO:0000313" key="5">
    <source>
        <dbReference type="EMBL" id="GAA1752119.1"/>
    </source>
</evidence>
<evidence type="ECO:0000256" key="2">
    <source>
        <dbReference type="ARBA" id="ARBA00023125"/>
    </source>
</evidence>
<dbReference type="PANTHER" id="PTHR33164:SF43">
    <property type="entry name" value="HTH-TYPE TRANSCRIPTIONAL REPRESSOR YETL"/>
    <property type="match status" value="1"/>
</dbReference>
<dbReference type="PANTHER" id="PTHR33164">
    <property type="entry name" value="TRANSCRIPTIONAL REGULATOR, MARR FAMILY"/>
    <property type="match status" value="1"/>
</dbReference>
<proteinExistence type="predicted"/>
<evidence type="ECO:0000313" key="6">
    <source>
        <dbReference type="Proteomes" id="UP001500655"/>
    </source>
</evidence>
<dbReference type="Gene3D" id="1.10.10.10">
    <property type="entry name" value="Winged helix-like DNA-binding domain superfamily/Winged helix DNA-binding domain"/>
    <property type="match status" value="1"/>
</dbReference>
<dbReference type="EMBL" id="BAAALS010000009">
    <property type="protein sequence ID" value="GAA1752119.1"/>
    <property type="molecule type" value="Genomic_DNA"/>
</dbReference>
<accession>A0ABN2KBF9</accession>
<dbReference type="Proteomes" id="UP001500655">
    <property type="component" value="Unassembled WGS sequence"/>
</dbReference>
<organism evidence="5 6">
    <name type="scientific">Luedemannella helvata</name>
    <dbReference type="NCBI Taxonomy" id="349315"/>
    <lineage>
        <taxon>Bacteria</taxon>
        <taxon>Bacillati</taxon>
        <taxon>Actinomycetota</taxon>
        <taxon>Actinomycetes</taxon>
        <taxon>Micromonosporales</taxon>
        <taxon>Micromonosporaceae</taxon>
        <taxon>Luedemannella</taxon>
    </lineage>
</organism>
<gene>
    <name evidence="5" type="ORF">GCM10009681_23890</name>
</gene>
<feature type="domain" description="HTH marR-type" evidence="4">
    <location>
        <begin position="25"/>
        <end position="157"/>
    </location>
</feature>
<keyword evidence="6" id="KW-1185">Reference proteome</keyword>